<comment type="subcellular location">
    <subcellularLocation>
        <location evidence="2">Cytoplasm</location>
    </subcellularLocation>
    <subcellularLocation>
        <location evidence="1">Nucleus</location>
    </subcellularLocation>
</comment>
<gene>
    <name evidence="9" type="ORF">D0860_07557</name>
</gene>
<evidence type="ECO:0000256" key="5">
    <source>
        <dbReference type="ARBA" id="ARBA00022790"/>
    </source>
</evidence>
<dbReference type="InterPro" id="IPR045135">
    <property type="entry name" value="Rpn7_N"/>
</dbReference>
<dbReference type="Pfam" id="PF01399">
    <property type="entry name" value="PCI"/>
    <property type="match status" value="1"/>
</dbReference>
<comment type="similarity">
    <text evidence="3">Belongs to the CSN1 family.</text>
</comment>
<name>A0A3M7GKQ9_HORWE</name>
<dbReference type="PROSITE" id="PS50250">
    <property type="entry name" value="PCI"/>
    <property type="match status" value="1"/>
</dbReference>
<dbReference type="InterPro" id="IPR000717">
    <property type="entry name" value="PCI_dom"/>
</dbReference>
<dbReference type="SUPFAM" id="SSF46785">
    <property type="entry name" value="Winged helix' DNA-binding domain"/>
    <property type="match status" value="1"/>
</dbReference>
<dbReference type="GO" id="GO:0008180">
    <property type="term" value="C:COP9 signalosome"/>
    <property type="evidence" value="ECO:0007669"/>
    <property type="project" value="UniProtKB-KW"/>
</dbReference>
<dbReference type="SMART" id="SM00088">
    <property type="entry name" value="PINT"/>
    <property type="match status" value="1"/>
</dbReference>
<evidence type="ECO:0000256" key="2">
    <source>
        <dbReference type="ARBA" id="ARBA00004496"/>
    </source>
</evidence>
<dbReference type="Gene3D" id="1.25.40.570">
    <property type="match status" value="1"/>
</dbReference>
<protein>
    <recommendedName>
        <fullName evidence="8">PCI domain-containing protein</fullName>
    </recommendedName>
</protein>
<dbReference type="PANTHER" id="PTHR14145">
    <property type="entry name" value="26S PROTESOME SUBUNIT 6"/>
    <property type="match status" value="1"/>
</dbReference>
<evidence type="ECO:0000256" key="6">
    <source>
        <dbReference type="ARBA" id="ARBA00023242"/>
    </source>
</evidence>
<dbReference type="Pfam" id="PF10602">
    <property type="entry name" value="RPN7"/>
    <property type="match status" value="1"/>
</dbReference>
<evidence type="ECO:0000256" key="3">
    <source>
        <dbReference type="ARBA" id="ARBA00008793"/>
    </source>
</evidence>
<evidence type="ECO:0000313" key="10">
    <source>
        <dbReference type="Proteomes" id="UP000280598"/>
    </source>
</evidence>
<keyword evidence="5" id="KW-0736">Signalosome</keyword>
<feature type="region of interest" description="Disordered" evidence="7">
    <location>
        <begin position="1"/>
        <end position="28"/>
    </location>
</feature>
<evidence type="ECO:0000256" key="4">
    <source>
        <dbReference type="ARBA" id="ARBA00022490"/>
    </source>
</evidence>
<evidence type="ECO:0000256" key="1">
    <source>
        <dbReference type="ARBA" id="ARBA00004123"/>
    </source>
</evidence>
<dbReference type="EMBL" id="QWIS01000208">
    <property type="protein sequence ID" value="RMZ01573.1"/>
    <property type="molecule type" value="Genomic_DNA"/>
</dbReference>
<reference evidence="9 10" key="1">
    <citation type="journal article" date="2018" name="BMC Genomics">
        <title>Genomic evidence for intraspecific hybridization in a clonal and extremely halotolerant yeast.</title>
        <authorList>
            <person name="Gostincar C."/>
            <person name="Stajich J.E."/>
            <person name="Zupancic J."/>
            <person name="Zalar P."/>
            <person name="Gunde-Cimerman N."/>
        </authorList>
    </citation>
    <scope>NUCLEOTIDE SEQUENCE [LARGE SCALE GENOMIC DNA]</scope>
    <source>
        <strain evidence="9 10">EXF-562</strain>
    </source>
</reference>
<keyword evidence="6" id="KW-0539">Nucleus</keyword>
<dbReference type="VEuPathDB" id="FungiDB:BTJ68_15428"/>
<dbReference type="AlphaFoldDB" id="A0A3M7GKQ9"/>
<dbReference type="InterPro" id="IPR019585">
    <property type="entry name" value="Rpn7/CSN1"/>
</dbReference>
<comment type="caution">
    <text evidence="9">The sequence shown here is derived from an EMBL/GenBank/DDBJ whole genome shotgun (WGS) entry which is preliminary data.</text>
</comment>
<proteinExistence type="inferred from homology"/>
<accession>A0A3M7GKQ9</accession>
<feature type="domain" description="PCI" evidence="8">
    <location>
        <begin position="278"/>
        <end position="464"/>
    </location>
</feature>
<evidence type="ECO:0000256" key="7">
    <source>
        <dbReference type="SAM" id="MobiDB-lite"/>
    </source>
</evidence>
<dbReference type="PANTHER" id="PTHR14145:SF2">
    <property type="entry name" value="COP9 SIGNALOSOME COMPLEX SUBUNIT 1"/>
    <property type="match status" value="1"/>
</dbReference>
<organism evidence="9 10">
    <name type="scientific">Hortaea werneckii</name>
    <name type="common">Black yeast</name>
    <name type="synonym">Cladosporium werneckii</name>
    <dbReference type="NCBI Taxonomy" id="91943"/>
    <lineage>
        <taxon>Eukaryota</taxon>
        <taxon>Fungi</taxon>
        <taxon>Dikarya</taxon>
        <taxon>Ascomycota</taxon>
        <taxon>Pezizomycotina</taxon>
        <taxon>Dothideomycetes</taxon>
        <taxon>Dothideomycetidae</taxon>
        <taxon>Mycosphaerellales</taxon>
        <taxon>Teratosphaeriaceae</taxon>
        <taxon>Hortaea</taxon>
    </lineage>
</organism>
<dbReference type="Proteomes" id="UP000280598">
    <property type="component" value="Unassembled WGS sequence"/>
</dbReference>
<dbReference type="GO" id="GO:0005737">
    <property type="term" value="C:cytoplasm"/>
    <property type="evidence" value="ECO:0007669"/>
    <property type="project" value="UniProtKB-SubCell"/>
</dbReference>
<dbReference type="InterPro" id="IPR036390">
    <property type="entry name" value="WH_DNA-bd_sf"/>
</dbReference>
<evidence type="ECO:0000259" key="8">
    <source>
        <dbReference type="PROSITE" id="PS50250"/>
    </source>
</evidence>
<evidence type="ECO:0000313" key="9">
    <source>
        <dbReference type="EMBL" id="RMZ01573.1"/>
    </source>
</evidence>
<keyword evidence="4" id="KW-0963">Cytoplasm</keyword>
<sequence length="518" mass="55951">MAANGSPGSPAKRMRPDRSPALGALPPPTFDLETWASNYEEMADSGKQSADDGTPGALLPLRLAHIAIHCPTLSHESMTSAVSAAKKGKDVQLYTGLCELAKQLGHSDLATPDAEWVTKQEEGNRRETARLEGELRGYKNNLIRESIRMGQEDIATHMLVTGGPAPDSNNPQSLNTSGYNAAYQAFGKMRDYCTTPTHIASMTLRLIYTSLLQAVHAQQQGLTATTHFNATLANAGRLRTVGVKEEEQSKLTPISSATTGMAHLGLGNYREAAGAFLNTSFDYHTQGTLHGADLTRALASANDLAIYGGLTALATFSRQELLDKVLGGNFRPFLELEPHMRKAISLYTTAKYQACLDTLRRYYSDWRLDIFLGAPSTAFPSSTSTGIPESHVDALFARIREKSITAHFTSFSEISLASLASTFPPTSSSPTAMEDEILQMIESGQLDARLDVVNGLLIAPREERRTNAHAEAKRTAAEVERTLLLRLHRVNATLGGLEIPRPKGQPAWGEVGGAGYGA</sequence>